<sequence length="149" mass="15770">AAAVLARPSLCVPEEGALVPEGRVRRAEAAARRLGLELQHLPGSHLLLGHVAEDRGDQHAVLGGIRKHDAGDSDKGDVGEGRGDVDKGHDGDGGSLDVPGSPRLSPPIGFDAFVVPADKDNLDDHREQEHRRDPAEAVERPKVHLHKAG</sequence>
<evidence type="ECO:0000256" key="1">
    <source>
        <dbReference type="SAM" id="MobiDB-lite"/>
    </source>
</evidence>
<protein>
    <submittedName>
        <fullName evidence="2">Uncharacterized protein</fullName>
    </submittedName>
</protein>
<feature type="compositionally biased region" description="Basic and acidic residues" evidence="1">
    <location>
        <begin position="66"/>
        <end position="92"/>
    </location>
</feature>
<dbReference type="EMBL" id="GBEZ01004883">
    <property type="protein sequence ID" value="JAC80368.1"/>
    <property type="molecule type" value="Transcribed_RNA"/>
</dbReference>
<evidence type="ECO:0000313" key="2">
    <source>
        <dbReference type="EMBL" id="JAC80368.1"/>
    </source>
</evidence>
<organism evidence="2">
    <name type="scientific">Tetraselmis sp. GSL018</name>
    <dbReference type="NCBI Taxonomy" id="582737"/>
    <lineage>
        <taxon>Eukaryota</taxon>
        <taxon>Viridiplantae</taxon>
        <taxon>Chlorophyta</taxon>
        <taxon>core chlorophytes</taxon>
        <taxon>Chlorodendrophyceae</taxon>
        <taxon>Chlorodendrales</taxon>
        <taxon>Chlorodendraceae</taxon>
        <taxon>Tetraselmis</taxon>
    </lineage>
</organism>
<name>A0A061S7Y7_9CHLO</name>
<gene>
    <name evidence="2" type="ORF">TSPGSL018_10420</name>
</gene>
<proteinExistence type="predicted"/>
<feature type="region of interest" description="Disordered" evidence="1">
    <location>
        <begin position="62"/>
        <end position="149"/>
    </location>
</feature>
<feature type="compositionally biased region" description="Basic and acidic residues" evidence="1">
    <location>
        <begin position="117"/>
        <end position="142"/>
    </location>
</feature>
<feature type="non-terminal residue" evidence="2">
    <location>
        <position position="1"/>
    </location>
</feature>
<accession>A0A061S7Y7</accession>
<reference evidence="2" key="1">
    <citation type="submission" date="2014-05" db="EMBL/GenBank/DDBJ databases">
        <title>The transcriptome of the halophilic microalga Tetraselmis sp. GSL018 isolated from the Great Salt Lake, Utah.</title>
        <authorList>
            <person name="Jinkerson R.E."/>
            <person name="D'Adamo S."/>
            <person name="Posewitz M.C."/>
        </authorList>
    </citation>
    <scope>NUCLEOTIDE SEQUENCE</scope>
    <source>
        <strain evidence="2">GSL018</strain>
    </source>
</reference>
<dbReference type="AlphaFoldDB" id="A0A061S7Y7"/>